<organism evidence="2 3">
    <name type="scientific">Elaeis guineensis var. tenera</name>
    <name type="common">Oil palm</name>
    <dbReference type="NCBI Taxonomy" id="51953"/>
    <lineage>
        <taxon>Eukaryota</taxon>
        <taxon>Viridiplantae</taxon>
        <taxon>Streptophyta</taxon>
        <taxon>Embryophyta</taxon>
        <taxon>Tracheophyta</taxon>
        <taxon>Spermatophyta</taxon>
        <taxon>Magnoliopsida</taxon>
        <taxon>Liliopsida</taxon>
        <taxon>Arecaceae</taxon>
        <taxon>Arecoideae</taxon>
        <taxon>Cocoseae</taxon>
        <taxon>Elaeidinae</taxon>
        <taxon>Elaeis</taxon>
    </lineage>
</organism>
<reference evidence="3" key="1">
    <citation type="submission" date="2025-08" db="UniProtKB">
        <authorList>
            <consortium name="RefSeq"/>
        </authorList>
    </citation>
    <scope>IDENTIFICATION</scope>
</reference>
<dbReference type="InParanoid" id="A0A6I9RE73"/>
<evidence type="ECO:0000313" key="3">
    <source>
        <dbReference type="RefSeq" id="XP_010925122.1"/>
    </source>
</evidence>
<name>A0A6I9RE73_ELAGV</name>
<gene>
    <name evidence="3" type="primary">LOC105047753</name>
</gene>
<sequence length="142" mass="14778">MAISITSCLRPFSSPPPPSPSPLNKTSLSTPWSASKEASWGSRCVATAACIIIGSSAAGFAGGDGTVLAGDLKVTGGSEGKVMRWSDKRKCPPWHVNSLENIVPENLPRPSTGRRSNGLVAYKTAPPVGVASIQYKSSCYSL</sequence>
<dbReference type="InterPro" id="IPR053350">
    <property type="entry name" value="CV_Inducer"/>
</dbReference>
<evidence type="ECO:0000256" key="1">
    <source>
        <dbReference type="SAM" id="MobiDB-lite"/>
    </source>
</evidence>
<dbReference type="PANTHER" id="PTHR37210:SF2">
    <property type="entry name" value="PROTEIN CHLOROPLAST VESICULATION"/>
    <property type="match status" value="1"/>
</dbReference>
<dbReference type="RefSeq" id="XP_010925122.1">
    <property type="nucleotide sequence ID" value="XM_010926820.3"/>
</dbReference>
<dbReference type="GeneID" id="105047753"/>
<accession>A0A6I9RE73</accession>
<dbReference type="OrthoDB" id="1892100at2759"/>
<keyword evidence="2" id="KW-1185">Reference proteome</keyword>
<dbReference type="AlphaFoldDB" id="A0A6I9RE73"/>
<dbReference type="Proteomes" id="UP000504607">
    <property type="component" value="Chromosome 6"/>
</dbReference>
<dbReference type="KEGG" id="egu:105047753"/>
<evidence type="ECO:0000313" key="2">
    <source>
        <dbReference type="Proteomes" id="UP000504607"/>
    </source>
</evidence>
<proteinExistence type="predicted"/>
<protein>
    <submittedName>
        <fullName evidence="3">Uncharacterized protein LOC105047753</fullName>
    </submittedName>
</protein>
<dbReference type="PANTHER" id="PTHR37210">
    <property type="entry name" value="EXPRESSED PROTEIN"/>
    <property type="match status" value="1"/>
</dbReference>
<feature type="region of interest" description="Disordered" evidence="1">
    <location>
        <begin position="11"/>
        <end position="30"/>
    </location>
</feature>